<dbReference type="SUPFAM" id="SSF58104">
    <property type="entry name" value="Methyl-accepting chemotaxis protein (MCP) signaling domain"/>
    <property type="match status" value="1"/>
</dbReference>
<evidence type="ECO:0000313" key="6">
    <source>
        <dbReference type="Proteomes" id="UP001597318"/>
    </source>
</evidence>
<dbReference type="InterPro" id="IPR004089">
    <property type="entry name" value="MCPsignal_dom"/>
</dbReference>
<protein>
    <submittedName>
        <fullName evidence="5">Methyl-accepting chemotaxis protein</fullName>
    </submittedName>
</protein>
<dbReference type="PANTHER" id="PTHR32089">
    <property type="entry name" value="METHYL-ACCEPTING CHEMOTAXIS PROTEIN MCPB"/>
    <property type="match status" value="1"/>
</dbReference>
<evidence type="ECO:0000313" key="5">
    <source>
        <dbReference type="EMBL" id="MFD2214970.1"/>
    </source>
</evidence>
<dbReference type="PRINTS" id="PR00260">
    <property type="entry name" value="CHEMTRNSDUCR"/>
</dbReference>
<name>A0ABW5BZG4_9BACI</name>
<feature type="domain" description="Methyl-accepting transducer" evidence="4">
    <location>
        <begin position="165"/>
        <end position="283"/>
    </location>
</feature>
<evidence type="ECO:0000259" key="4">
    <source>
        <dbReference type="PROSITE" id="PS50111"/>
    </source>
</evidence>
<accession>A0ABW5BZG4</accession>
<keyword evidence="6" id="KW-1185">Reference proteome</keyword>
<reference evidence="6" key="1">
    <citation type="journal article" date="2019" name="Int. J. Syst. Evol. Microbiol.">
        <title>The Global Catalogue of Microorganisms (GCM) 10K type strain sequencing project: providing services to taxonomists for standard genome sequencing and annotation.</title>
        <authorList>
            <consortium name="The Broad Institute Genomics Platform"/>
            <consortium name="The Broad Institute Genome Sequencing Center for Infectious Disease"/>
            <person name="Wu L."/>
            <person name="Ma J."/>
        </authorList>
    </citation>
    <scope>NUCLEOTIDE SEQUENCE [LARGE SCALE GENOMIC DNA]</scope>
    <source>
        <strain evidence="6">CGMCC 1.15474</strain>
    </source>
</reference>
<dbReference type="Pfam" id="PF00015">
    <property type="entry name" value="MCPsignal"/>
    <property type="match status" value="1"/>
</dbReference>
<dbReference type="Proteomes" id="UP001597318">
    <property type="component" value="Unassembled WGS sequence"/>
</dbReference>
<evidence type="ECO:0000256" key="2">
    <source>
        <dbReference type="ARBA" id="ARBA00029447"/>
    </source>
</evidence>
<gene>
    <name evidence="5" type="ORF">ACFSKK_14870</name>
</gene>
<dbReference type="SMART" id="SM00283">
    <property type="entry name" value="MA"/>
    <property type="match status" value="1"/>
</dbReference>
<proteinExistence type="inferred from homology"/>
<organism evidence="5 6">
    <name type="scientific">Metabacillus endolithicus</name>
    <dbReference type="NCBI Taxonomy" id="1535204"/>
    <lineage>
        <taxon>Bacteria</taxon>
        <taxon>Bacillati</taxon>
        <taxon>Bacillota</taxon>
        <taxon>Bacilli</taxon>
        <taxon>Bacillales</taxon>
        <taxon>Bacillaceae</taxon>
        <taxon>Metabacillus</taxon>
    </lineage>
</organism>
<dbReference type="RefSeq" id="WP_281730477.1">
    <property type="nucleotide sequence ID" value="NZ_CP095550.1"/>
</dbReference>
<keyword evidence="1 3" id="KW-0807">Transducer</keyword>
<dbReference type="PROSITE" id="PS50111">
    <property type="entry name" value="CHEMOTAXIS_TRANSDUC_2"/>
    <property type="match status" value="1"/>
</dbReference>
<dbReference type="Gene3D" id="1.10.287.950">
    <property type="entry name" value="Methyl-accepting chemotaxis protein"/>
    <property type="match status" value="1"/>
</dbReference>
<comment type="similarity">
    <text evidence="2">Belongs to the methyl-accepting chemotaxis (MCP) protein family.</text>
</comment>
<comment type="caution">
    <text evidence="5">The sequence shown here is derived from an EMBL/GenBank/DDBJ whole genome shotgun (WGS) entry which is preliminary data.</text>
</comment>
<dbReference type="PANTHER" id="PTHR32089:SF112">
    <property type="entry name" value="LYSOZYME-LIKE PROTEIN-RELATED"/>
    <property type="match status" value="1"/>
</dbReference>
<sequence>MATSIMNNTNTNEHSSELDSYIKILSIISKMLPNIAMGISNTEEWLAYYPSPKIDLGARKGTKINPREPLADCIKNNKTIKEEVPAEFFGFSFTGLAHPIVHQGKVIGAIAIQLQEHNERELRKISDQIVSSIVSTNERIETVEKGAEGLSNISHHLLNQSKLASEEMKKTDDVITFIKKIADQCNLLGLNASIEAARAGEMGKGFDVVAKEIRKLSNETSSSAEKIRETIKDIQKSMQDMASSIEKVVAVGKEQEISTEEISKYIDDIEKMSKELNIYASKL</sequence>
<dbReference type="EMBL" id="JBHUIK010000003">
    <property type="protein sequence ID" value="MFD2214970.1"/>
    <property type="molecule type" value="Genomic_DNA"/>
</dbReference>
<evidence type="ECO:0000256" key="1">
    <source>
        <dbReference type="ARBA" id="ARBA00023224"/>
    </source>
</evidence>
<evidence type="ECO:0000256" key="3">
    <source>
        <dbReference type="PROSITE-ProRule" id="PRU00284"/>
    </source>
</evidence>
<dbReference type="InterPro" id="IPR004090">
    <property type="entry name" value="Chemotax_Me-accpt_rcpt"/>
</dbReference>